<gene>
    <name evidence="11" type="ORF">CJOHNSTONI_LOCUS1019</name>
</gene>
<dbReference type="InterPro" id="IPR035963">
    <property type="entry name" value="FERM_2"/>
</dbReference>
<accession>A0A8J2LWN8</accession>
<reference evidence="11" key="1">
    <citation type="submission" date="2021-09" db="EMBL/GenBank/DDBJ databases">
        <authorList>
            <consortium name="Pathogen Informatics"/>
        </authorList>
    </citation>
    <scope>NUCLEOTIDE SEQUENCE</scope>
</reference>
<dbReference type="SMART" id="SM00139">
    <property type="entry name" value="MyTH4"/>
    <property type="match status" value="1"/>
</dbReference>
<evidence type="ECO:0000259" key="9">
    <source>
        <dbReference type="PROSITE" id="PS50057"/>
    </source>
</evidence>
<dbReference type="SUPFAM" id="SSF47031">
    <property type="entry name" value="Second domain of FERM"/>
    <property type="match status" value="1"/>
</dbReference>
<dbReference type="PANTHER" id="PTHR22692">
    <property type="entry name" value="MYOSIN VII, XV"/>
    <property type="match status" value="1"/>
</dbReference>
<dbReference type="InterPro" id="IPR029071">
    <property type="entry name" value="Ubiquitin-like_domsf"/>
</dbReference>
<evidence type="ECO:0000259" key="10">
    <source>
        <dbReference type="PROSITE" id="PS51016"/>
    </source>
</evidence>
<dbReference type="SUPFAM" id="SSF54236">
    <property type="entry name" value="Ubiquitin-like"/>
    <property type="match status" value="1"/>
</dbReference>
<evidence type="ECO:0000256" key="1">
    <source>
        <dbReference type="ARBA" id="ARBA00004496"/>
    </source>
</evidence>
<comment type="similarity">
    <text evidence="2">Belongs to the TRAFAC class myosin-kinesin ATPase superfamily. Myosin family.</text>
</comment>
<keyword evidence="3 7" id="KW-0728">SH3 domain</keyword>
<dbReference type="InterPro" id="IPR000857">
    <property type="entry name" value="MyTH4_dom"/>
</dbReference>
<dbReference type="Gene3D" id="2.30.29.30">
    <property type="entry name" value="Pleckstrin-homology domain (PH domain)/Phosphotyrosine-binding domain (PTB)"/>
    <property type="match status" value="1"/>
</dbReference>
<dbReference type="InterPro" id="IPR000299">
    <property type="entry name" value="FERM_domain"/>
</dbReference>
<dbReference type="InterPro" id="IPR038185">
    <property type="entry name" value="MyTH4_dom_sf"/>
</dbReference>
<dbReference type="EMBL" id="CAKAEH010000299">
    <property type="protein sequence ID" value="CAG9530529.1"/>
    <property type="molecule type" value="Genomic_DNA"/>
</dbReference>
<dbReference type="CDD" id="cd14473">
    <property type="entry name" value="FERM_B-lobe"/>
    <property type="match status" value="1"/>
</dbReference>
<dbReference type="GO" id="GO:0005737">
    <property type="term" value="C:cytoplasm"/>
    <property type="evidence" value="ECO:0007669"/>
    <property type="project" value="UniProtKB-SubCell"/>
</dbReference>
<dbReference type="Gene3D" id="1.20.80.10">
    <property type="match status" value="1"/>
</dbReference>
<dbReference type="Proteomes" id="UP000746747">
    <property type="component" value="Unassembled WGS sequence"/>
</dbReference>
<protein>
    <recommendedName>
        <fullName evidence="13">Myosin VIIa</fullName>
    </recommendedName>
</protein>
<dbReference type="InterPro" id="IPR051567">
    <property type="entry name" value="Unconventional_Myosin_ATPase"/>
</dbReference>
<feature type="domain" description="SH3" evidence="8">
    <location>
        <begin position="690"/>
        <end position="762"/>
    </location>
</feature>
<dbReference type="InterPro" id="IPR036028">
    <property type="entry name" value="SH3-like_dom_sf"/>
</dbReference>
<dbReference type="PROSITE" id="PS50057">
    <property type="entry name" value="FERM_3"/>
    <property type="match status" value="1"/>
</dbReference>
<dbReference type="GO" id="GO:0005856">
    <property type="term" value="C:cytoskeleton"/>
    <property type="evidence" value="ECO:0007669"/>
    <property type="project" value="InterPro"/>
</dbReference>
<dbReference type="Pfam" id="PF00784">
    <property type="entry name" value="MyTH4"/>
    <property type="match status" value="1"/>
</dbReference>
<comment type="caution">
    <text evidence="11">The sequence shown here is derived from an EMBL/GenBank/DDBJ whole genome shotgun (WGS) entry which is preliminary data.</text>
</comment>
<proteinExistence type="inferred from homology"/>
<dbReference type="InterPro" id="IPR001452">
    <property type="entry name" value="SH3_domain"/>
</dbReference>
<dbReference type="OrthoDB" id="6108017at2759"/>
<dbReference type="Pfam" id="PF21989">
    <property type="entry name" value="RA_2"/>
    <property type="match status" value="1"/>
</dbReference>
<keyword evidence="4" id="KW-0963">Cytoplasm</keyword>
<keyword evidence="6" id="KW-0009">Actin-binding</keyword>
<evidence type="ECO:0000313" key="11">
    <source>
        <dbReference type="EMBL" id="CAG9530529.1"/>
    </source>
</evidence>
<name>A0A8J2LWN8_9BILA</name>
<dbReference type="InterPro" id="IPR019749">
    <property type="entry name" value="Band_41_domain"/>
</dbReference>
<evidence type="ECO:0000256" key="7">
    <source>
        <dbReference type="PROSITE-ProRule" id="PRU00192"/>
    </source>
</evidence>
<dbReference type="Gene3D" id="3.10.20.90">
    <property type="entry name" value="Phosphatidylinositol 3-kinase Catalytic Subunit, Chain A, domain 1"/>
    <property type="match status" value="1"/>
</dbReference>
<keyword evidence="5" id="KW-0677">Repeat</keyword>
<dbReference type="Pfam" id="PF21998">
    <property type="entry name" value="FERM_C1_MyoVII"/>
    <property type="match status" value="1"/>
</dbReference>
<dbReference type="SMART" id="SM00295">
    <property type="entry name" value="B41"/>
    <property type="match status" value="1"/>
</dbReference>
<evidence type="ECO:0008006" key="13">
    <source>
        <dbReference type="Google" id="ProtNLM"/>
    </source>
</evidence>
<sequence>MNYFSARCRGAVIRNTLRHKIEHGQQFPGMMVSEDDILSRTTSITSIFTNTDGYDIALVERLFGYSSSNSIAHCDIIQNEKQRQNEIEYSCQWSTTSNDRSGTANDNNLIAFQFEKFAAAYFQMENNAHYSRKPLRTALLPHDSDLDRAAALAIWSVIQRFMGDVPEPKKTSQPSQDFENVKYTPVMSKLHIINGRNVFKKTNQCENDYEQPFNWRKHLFSSMELIFPQQNAISPHTDAPDERGMQTRDATEYNNYQQYYSMFLSEDAPSNQEKLQFIIGHGILRQDIRDEIYCQICKQLTRNPSGNSCARGWILLSLCLGCFAPTDRFLPYLRCFIRQTYRTGCFVEYIERKLKRTLVNGTRNYPPNSVEIQASKTKKPVPIHITFMDGTMITVTADSATTSKEVCDELANSIALKDSFGFSLYIAYFDKVVSLGCGMYHIMDAISQCEQYVTEAAKEAVNSSWRFFYRKEIFSPWYDPSNDSISTNLIYHQIIRGVKYGEYRTTKEEELAVLAAQQYYIYHEDSAMNIDKLENSLVMYLPEDDIQDADEKSHERWLHLVLHAFRKKFQRNHPSAEQVKADVITFAKQKWPLLFSRYFEAFTYASPSLPDGQLLIAVNWQGVVVVGAEDDVVLQFTYPQISRILSMTNNRSGTEILTIEMVSGDEHCFESPNTKDIKQLVEFFLNGLRNRSKYLLALQDYFSNEGNEEWNICLNFKKGDLLFLNDEYCGASLRNNQFVKGENMRTGSQGMIPINLVHILPTICKPSVDAMDMLSRSWELDCPINRQVSLFTRHFAINREHTLERFAIDNFR</sequence>
<dbReference type="CDD" id="cd17092">
    <property type="entry name" value="FERM1_F1_Myosin-VII"/>
    <property type="match status" value="1"/>
</dbReference>
<feature type="domain" description="MyTH4" evidence="10">
    <location>
        <begin position="130"/>
        <end position="376"/>
    </location>
</feature>
<dbReference type="InterPro" id="IPR041793">
    <property type="entry name" value="MyoVII_FERM_C1"/>
</dbReference>
<dbReference type="InterPro" id="IPR019748">
    <property type="entry name" value="FERM_central"/>
</dbReference>
<organism evidence="11 12">
    <name type="scientific">Cercopithifilaria johnstoni</name>
    <dbReference type="NCBI Taxonomy" id="2874296"/>
    <lineage>
        <taxon>Eukaryota</taxon>
        <taxon>Metazoa</taxon>
        <taxon>Ecdysozoa</taxon>
        <taxon>Nematoda</taxon>
        <taxon>Chromadorea</taxon>
        <taxon>Rhabditida</taxon>
        <taxon>Spirurina</taxon>
        <taxon>Spiruromorpha</taxon>
        <taxon>Filarioidea</taxon>
        <taxon>Onchocercidae</taxon>
        <taxon>Cercopithifilaria</taxon>
    </lineage>
</organism>
<evidence type="ECO:0000256" key="2">
    <source>
        <dbReference type="ARBA" id="ARBA00008314"/>
    </source>
</evidence>
<dbReference type="PROSITE" id="PS50002">
    <property type="entry name" value="SH3"/>
    <property type="match status" value="1"/>
</dbReference>
<evidence type="ECO:0000256" key="4">
    <source>
        <dbReference type="ARBA" id="ARBA00022490"/>
    </source>
</evidence>
<dbReference type="Gene3D" id="2.30.30.40">
    <property type="entry name" value="SH3 Domains"/>
    <property type="match status" value="1"/>
</dbReference>
<dbReference type="PANTHER" id="PTHR22692:SF33">
    <property type="entry name" value="MYOSIN"/>
    <property type="match status" value="1"/>
</dbReference>
<dbReference type="Gene3D" id="1.25.40.530">
    <property type="entry name" value="MyTH4 domain"/>
    <property type="match status" value="1"/>
</dbReference>
<evidence type="ECO:0000259" key="8">
    <source>
        <dbReference type="PROSITE" id="PS50002"/>
    </source>
</evidence>
<feature type="domain" description="FERM" evidence="9">
    <location>
        <begin position="381"/>
        <end position="695"/>
    </location>
</feature>
<dbReference type="CDD" id="cd13198">
    <property type="entry name" value="FERM_C1_MyoVII"/>
    <property type="match status" value="1"/>
</dbReference>
<evidence type="ECO:0000256" key="6">
    <source>
        <dbReference type="ARBA" id="ARBA00023203"/>
    </source>
</evidence>
<evidence type="ECO:0000313" key="12">
    <source>
        <dbReference type="Proteomes" id="UP000746747"/>
    </source>
</evidence>
<dbReference type="AlphaFoldDB" id="A0A8J2LWN8"/>
<dbReference type="SUPFAM" id="SSF50044">
    <property type="entry name" value="SH3-domain"/>
    <property type="match status" value="1"/>
</dbReference>
<evidence type="ECO:0000256" key="3">
    <source>
        <dbReference type="ARBA" id="ARBA00022443"/>
    </source>
</evidence>
<dbReference type="GO" id="GO:0003779">
    <property type="term" value="F:actin binding"/>
    <property type="evidence" value="ECO:0007669"/>
    <property type="project" value="UniProtKB-KW"/>
</dbReference>
<dbReference type="InterPro" id="IPR011993">
    <property type="entry name" value="PH-like_dom_sf"/>
</dbReference>
<dbReference type="PROSITE" id="PS51016">
    <property type="entry name" value="MYTH4"/>
    <property type="match status" value="1"/>
</dbReference>
<comment type="subcellular location">
    <subcellularLocation>
        <location evidence="1">Cytoplasm</location>
    </subcellularLocation>
</comment>
<dbReference type="InterPro" id="IPR014352">
    <property type="entry name" value="FERM/acyl-CoA-bd_prot_sf"/>
</dbReference>
<evidence type="ECO:0000256" key="5">
    <source>
        <dbReference type="ARBA" id="ARBA00022737"/>
    </source>
</evidence>
<keyword evidence="12" id="KW-1185">Reference proteome</keyword>